<reference evidence="1 2" key="1">
    <citation type="submission" date="2020-09" db="EMBL/GenBank/DDBJ databases">
        <title>Draft genome of Gelidibacter salicanalis PAMC21136.</title>
        <authorList>
            <person name="Park H."/>
        </authorList>
    </citation>
    <scope>NUCLEOTIDE SEQUENCE [LARGE SCALE GENOMIC DNA]</scope>
    <source>
        <strain evidence="1 2">PAMC21136</strain>
    </source>
</reference>
<dbReference type="EMBL" id="JAEHJZ010000026">
    <property type="protein sequence ID" value="MBJ7881234.1"/>
    <property type="molecule type" value="Genomic_DNA"/>
</dbReference>
<comment type="caution">
    <text evidence="1">The sequence shown here is derived from an EMBL/GenBank/DDBJ whole genome shotgun (WGS) entry which is preliminary data.</text>
</comment>
<gene>
    <name evidence="1" type="ORF">JEM65_11320</name>
</gene>
<protein>
    <submittedName>
        <fullName evidence="1">Uncharacterized protein</fullName>
    </submittedName>
</protein>
<dbReference type="RefSeq" id="WP_199599484.1">
    <property type="nucleotide sequence ID" value="NZ_JAEHJZ010000026.1"/>
</dbReference>
<keyword evidence="2" id="KW-1185">Reference proteome</keyword>
<name>A0A934NJD9_9FLAO</name>
<organism evidence="1 2">
    <name type="scientific">Gelidibacter salicanalis</name>
    <dbReference type="NCBI Taxonomy" id="291193"/>
    <lineage>
        <taxon>Bacteria</taxon>
        <taxon>Pseudomonadati</taxon>
        <taxon>Bacteroidota</taxon>
        <taxon>Flavobacteriia</taxon>
        <taxon>Flavobacteriales</taxon>
        <taxon>Flavobacteriaceae</taxon>
        <taxon>Gelidibacter</taxon>
    </lineage>
</organism>
<sequence length="423" mass="48004">MKKIILIIGIVLILFIILLYTSLNSTPKEFETSTILRSENIENMNFKDYDSLTIAASTLYEANDLKKMMQGEHYREAWSTPIKVKVAFLDTLLGGLTVVKEGGGNQTKSLKLEDSIGNKYTLRSINKTPAPLVPEFAKTLGLENIIVDGISAQHPYAAIVVASLADAAQIHHTDPKIYFIPKQESLKEYNKNYGNKLFVFEHETESGTNWTTVDNVSEIIETDDLQELKLELGASLKVDERALVRARLFDLIIGDWDRHAKQWGWIIKDNEDGQLAIPLPSDRDNAFFNISGIVPSIIANKNVTPEMRPFDKDIDYLPGLIHDFDVYFLKSTPEQVFIEEAQKLQTLLTDAAIVNATRQWPSQIYALDGKDIEDKLKSRRNELTTYAKAFKRILNEKDYPSKALKGSEDVNFNGHYIRCFECY</sequence>
<evidence type="ECO:0000313" key="2">
    <source>
        <dbReference type="Proteomes" id="UP000662373"/>
    </source>
</evidence>
<evidence type="ECO:0000313" key="1">
    <source>
        <dbReference type="EMBL" id="MBJ7881234.1"/>
    </source>
</evidence>
<dbReference type="Proteomes" id="UP000662373">
    <property type="component" value="Unassembled WGS sequence"/>
</dbReference>
<dbReference type="AlphaFoldDB" id="A0A934NJD9"/>
<proteinExistence type="predicted"/>
<accession>A0A934NJD9</accession>